<evidence type="ECO:0000259" key="11">
    <source>
        <dbReference type="SMART" id="SM00387"/>
    </source>
</evidence>
<keyword evidence="10" id="KW-0812">Transmembrane</keyword>
<dbReference type="Gene3D" id="3.30.565.10">
    <property type="entry name" value="Histidine kinase-like ATPase, C-terminal domain"/>
    <property type="match status" value="1"/>
</dbReference>
<sequence>MRTLAAAAAAATVLGVALLVAADGAAASMSWGLAQNVIVALALVGVGNLLARRPEGRRIGLLLLVTGTAMALSLMAGGWAAVDGPGGELVGWAADGWLWAFSVVPLTTVLFAVFPDGRAPTPRWRPVVWLGWAATLGLAVGSAVGSDMLAAAAGGVMWTAAGIGGLAALAVRWHGAQGIARQQLKYLLLAGLLVLILYSVADVLPYHVRQAAFLAIPLLLLGAVALAVVRYRLYDIDLVIRRTTVFVGVAVLVFATYLGVAAAFGATRSERAALIAAVVVAAVAEPARRRLSRATTRLLFGHRDEPLAALALLRDRLRDAADDAQLGASVTTAVTRLMRTRTVALYLLADGEIREAARVGEPDHEAVQLPLVHQSELLGRLAVGLRQPGVPFGRDDMLLLIELSHQVAAAAHAVRLRAELRLVADRAQRAAAVERERLHRDLHDRLGPILVGTGLAVDGLRRSADDLGDAARGLDEIAAQLRAASGEVRRIIDRIQPAALLQLGLLDAVREHLQRLGRLPEAPSFTLLGHDVQRLPPVVAEAAYFLVLEAVTNVVRHASATRATVRFVRAGDVLAVEVTDDGAGLPQPYVAGVGIGSMRRRALEAGGTCTVEPGPERGTRVRAEFRLEEALWPTPAPSESSSPTTIPSSVSVCAASSTPFPASKSSVKPPMARRSSPQPSS</sequence>
<evidence type="ECO:0000256" key="6">
    <source>
        <dbReference type="ARBA" id="ARBA00022777"/>
    </source>
</evidence>
<dbReference type="PANTHER" id="PTHR24421">
    <property type="entry name" value="NITRATE/NITRITE SENSOR PROTEIN NARX-RELATED"/>
    <property type="match status" value="1"/>
</dbReference>
<evidence type="ECO:0000256" key="3">
    <source>
        <dbReference type="ARBA" id="ARBA00022553"/>
    </source>
</evidence>
<dbReference type="SUPFAM" id="SSF55781">
    <property type="entry name" value="GAF domain-like"/>
    <property type="match status" value="1"/>
</dbReference>
<feature type="transmembrane region" description="Helical" evidence="10">
    <location>
        <begin position="31"/>
        <end position="50"/>
    </location>
</feature>
<dbReference type="GO" id="GO:0016020">
    <property type="term" value="C:membrane"/>
    <property type="evidence" value="ECO:0007669"/>
    <property type="project" value="InterPro"/>
</dbReference>
<evidence type="ECO:0000313" key="12">
    <source>
        <dbReference type="EMBL" id="SNR80005.1"/>
    </source>
</evidence>
<dbReference type="AlphaFoldDB" id="A0A238Z918"/>
<dbReference type="EC" id="2.7.13.3" evidence="2"/>
<dbReference type="Pfam" id="PF07730">
    <property type="entry name" value="HisKA_3"/>
    <property type="match status" value="1"/>
</dbReference>
<feature type="transmembrane region" description="Helical" evidence="10">
    <location>
        <begin position="150"/>
        <end position="171"/>
    </location>
</feature>
<keyword evidence="10" id="KW-0472">Membrane</keyword>
<dbReference type="SUPFAM" id="SSF55874">
    <property type="entry name" value="ATPase domain of HSP90 chaperone/DNA topoisomerase II/histidine kinase"/>
    <property type="match status" value="1"/>
</dbReference>
<dbReference type="GO" id="GO:0005524">
    <property type="term" value="F:ATP binding"/>
    <property type="evidence" value="ECO:0007669"/>
    <property type="project" value="UniProtKB-KW"/>
</dbReference>
<feature type="transmembrane region" description="Helical" evidence="10">
    <location>
        <begin position="183"/>
        <end position="201"/>
    </location>
</feature>
<dbReference type="PANTHER" id="PTHR24421:SF10">
    <property type="entry name" value="NITRATE_NITRITE SENSOR PROTEIN NARQ"/>
    <property type="match status" value="1"/>
</dbReference>
<feature type="region of interest" description="Disordered" evidence="9">
    <location>
        <begin position="632"/>
        <end position="681"/>
    </location>
</feature>
<evidence type="ECO:0000256" key="7">
    <source>
        <dbReference type="ARBA" id="ARBA00022840"/>
    </source>
</evidence>
<keyword evidence="5" id="KW-0547">Nucleotide-binding</keyword>
<evidence type="ECO:0000256" key="8">
    <source>
        <dbReference type="ARBA" id="ARBA00023012"/>
    </source>
</evidence>
<keyword evidence="10" id="KW-1133">Transmembrane helix</keyword>
<dbReference type="Gene3D" id="1.20.5.1930">
    <property type="match status" value="1"/>
</dbReference>
<evidence type="ECO:0000256" key="4">
    <source>
        <dbReference type="ARBA" id="ARBA00022679"/>
    </source>
</evidence>
<dbReference type="Pfam" id="PF02518">
    <property type="entry name" value="HATPase_c"/>
    <property type="match status" value="1"/>
</dbReference>
<keyword evidence="7" id="KW-0067">ATP-binding</keyword>
<evidence type="ECO:0000256" key="9">
    <source>
        <dbReference type="SAM" id="MobiDB-lite"/>
    </source>
</evidence>
<dbReference type="InterPro" id="IPR036890">
    <property type="entry name" value="HATPase_C_sf"/>
</dbReference>
<feature type="transmembrane region" description="Helical" evidence="10">
    <location>
        <begin position="97"/>
        <end position="115"/>
    </location>
</feature>
<dbReference type="GO" id="GO:0000155">
    <property type="term" value="F:phosphorelay sensor kinase activity"/>
    <property type="evidence" value="ECO:0007669"/>
    <property type="project" value="InterPro"/>
</dbReference>
<gene>
    <name evidence="12" type="ORF">SAMN06272737_12643</name>
</gene>
<keyword evidence="8" id="KW-0902">Two-component regulatory system</keyword>
<feature type="transmembrane region" description="Helical" evidence="10">
    <location>
        <begin position="127"/>
        <end position="144"/>
    </location>
</feature>
<keyword evidence="6 12" id="KW-0418">Kinase</keyword>
<feature type="domain" description="Histidine kinase/HSP90-like ATPase" evidence="11">
    <location>
        <begin position="538"/>
        <end position="629"/>
    </location>
</feature>
<dbReference type="EMBL" id="FZNO01000026">
    <property type="protein sequence ID" value="SNR80005.1"/>
    <property type="molecule type" value="Genomic_DNA"/>
</dbReference>
<dbReference type="InterPro" id="IPR050482">
    <property type="entry name" value="Sensor_HK_TwoCompSys"/>
</dbReference>
<dbReference type="SMART" id="SM00387">
    <property type="entry name" value="HATPase_c"/>
    <property type="match status" value="1"/>
</dbReference>
<name>A0A238Z918_9ACTN</name>
<reference evidence="12 13" key="1">
    <citation type="submission" date="2017-06" db="EMBL/GenBank/DDBJ databases">
        <authorList>
            <person name="Kim H.J."/>
            <person name="Triplett B.A."/>
        </authorList>
    </citation>
    <scope>NUCLEOTIDE SEQUENCE [LARGE SCALE GENOMIC DNA]</scope>
    <source>
        <strain evidence="12 13">DSM 44272</strain>
    </source>
</reference>
<feature type="compositionally biased region" description="Polar residues" evidence="9">
    <location>
        <begin position="654"/>
        <end position="666"/>
    </location>
</feature>
<evidence type="ECO:0000313" key="13">
    <source>
        <dbReference type="Proteomes" id="UP000198403"/>
    </source>
</evidence>
<feature type="compositionally biased region" description="Low complexity" evidence="9">
    <location>
        <begin position="637"/>
        <end position="651"/>
    </location>
</feature>
<proteinExistence type="predicted"/>
<keyword evidence="4" id="KW-0808">Transferase</keyword>
<evidence type="ECO:0000256" key="10">
    <source>
        <dbReference type="SAM" id="Phobius"/>
    </source>
</evidence>
<evidence type="ECO:0000256" key="5">
    <source>
        <dbReference type="ARBA" id="ARBA00022741"/>
    </source>
</evidence>
<dbReference type="OrthoDB" id="227596at2"/>
<organism evidence="12 13">
    <name type="scientific">Blastococcus mobilis</name>
    <dbReference type="NCBI Taxonomy" id="1938746"/>
    <lineage>
        <taxon>Bacteria</taxon>
        <taxon>Bacillati</taxon>
        <taxon>Actinomycetota</taxon>
        <taxon>Actinomycetes</taxon>
        <taxon>Geodermatophilales</taxon>
        <taxon>Geodermatophilaceae</taxon>
        <taxon>Blastococcus</taxon>
    </lineage>
</organism>
<keyword evidence="13" id="KW-1185">Reference proteome</keyword>
<feature type="transmembrane region" description="Helical" evidence="10">
    <location>
        <begin position="245"/>
        <end position="266"/>
    </location>
</feature>
<dbReference type="CDD" id="cd16917">
    <property type="entry name" value="HATPase_UhpB-NarQ-NarX-like"/>
    <property type="match status" value="1"/>
</dbReference>
<protein>
    <recommendedName>
        <fullName evidence="2">histidine kinase</fullName>
        <ecNumber evidence="2">2.7.13.3</ecNumber>
    </recommendedName>
</protein>
<feature type="transmembrane region" description="Helical" evidence="10">
    <location>
        <begin position="213"/>
        <end position="233"/>
    </location>
</feature>
<dbReference type="Proteomes" id="UP000198403">
    <property type="component" value="Unassembled WGS sequence"/>
</dbReference>
<dbReference type="InterPro" id="IPR003594">
    <property type="entry name" value="HATPase_dom"/>
</dbReference>
<feature type="transmembrane region" description="Helical" evidence="10">
    <location>
        <begin position="62"/>
        <end position="82"/>
    </location>
</feature>
<evidence type="ECO:0000256" key="2">
    <source>
        <dbReference type="ARBA" id="ARBA00012438"/>
    </source>
</evidence>
<dbReference type="InterPro" id="IPR011712">
    <property type="entry name" value="Sig_transdc_His_kin_sub3_dim/P"/>
</dbReference>
<dbReference type="RefSeq" id="WP_089338260.1">
    <property type="nucleotide sequence ID" value="NZ_FZNO01000026.1"/>
</dbReference>
<dbReference type="GO" id="GO:0046983">
    <property type="term" value="F:protein dimerization activity"/>
    <property type="evidence" value="ECO:0007669"/>
    <property type="project" value="InterPro"/>
</dbReference>
<evidence type="ECO:0000256" key="1">
    <source>
        <dbReference type="ARBA" id="ARBA00000085"/>
    </source>
</evidence>
<keyword evidence="3" id="KW-0597">Phosphoprotein</keyword>
<comment type="catalytic activity">
    <reaction evidence="1">
        <text>ATP + protein L-histidine = ADP + protein N-phospho-L-histidine.</text>
        <dbReference type="EC" id="2.7.13.3"/>
    </reaction>
</comment>
<accession>A0A238Z918</accession>